<evidence type="ECO:0000256" key="1">
    <source>
        <dbReference type="SAM" id="MobiDB-lite"/>
    </source>
</evidence>
<dbReference type="Proteomes" id="UP000019484">
    <property type="component" value="Unassembled WGS sequence"/>
</dbReference>
<keyword evidence="3" id="KW-0732">Signal</keyword>
<evidence type="ECO:0008006" key="6">
    <source>
        <dbReference type="Google" id="ProtNLM"/>
    </source>
</evidence>
<gene>
    <name evidence="4" type="ORF">A1O1_03976</name>
</gene>
<feature type="region of interest" description="Disordered" evidence="1">
    <location>
        <begin position="167"/>
        <end position="254"/>
    </location>
</feature>
<reference evidence="4 5" key="1">
    <citation type="submission" date="2013-03" db="EMBL/GenBank/DDBJ databases">
        <title>The Genome Sequence of Capronia coronata CBS 617.96.</title>
        <authorList>
            <consortium name="The Broad Institute Genomics Platform"/>
            <person name="Cuomo C."/>
            <person name="de Hoog S."/>
            <person name="Gorbushina A."/>
            <person name="Walker B."/>
            <person name="Young S.K."/>
            <person name="Zeng Q."/>
            <person name="Gargeya S."/>
            <person name="Fitzgerald M."/>
            <person name="Haas B."/>
            <person name="Abouelleil A."/>
            <person name="Allen A.W."/>
            <person name="Alvarado L."/>
            <person name="Arachchi H.M."/>
            <person name="Berlin A.M."/>
            <person name="Chapman S.B."/>
            <person name="Gainer-Dewar J."/>
            <person name="Goldberg J."/>
            <person name="Griggs A."/>
            <person name="Gujja S."/>
            <person name="Hansen M."/>
            <person name="Howarth C."/>
            <person name="Imamovic A."/>
            <person name="Ireland A."/>
            <person name="Larimer J."/>
            <person name="McCowan C."/>
            <person name="Murphy C."/>
            <person name="Pearson M."/>
            <person name="Poon T.W."/>
            <person name="Priest M."/>
            <person name="Roberts A."/>
            <person name="Saif S."/>
            <person name="Shea T."/>
            <person name="Sisk P."/>
            <person name="Sykes S."/>
            <person name="Wortman J."/>
            <person name="Nusbaum C."/>
            <person name="Birren B."/>
        </authorList>
    </citation>
    <scope>NUCLEOTIDE SEQUENCE [LARGE SCALE GENOMIC DNA]</scope>
    <source>
        <strain evidence="4 5">CBS 617.96</strain>
    </source>
</reference>
<keyword evidence="2" id="KW-1133">Transmembrane helix</keyword>
<dbReference type="AlphaFoldDB" id="W9YNT5"/>
<keyword evidence="2" id="KW-0812">Transmembrane</keyword>
<sequence>MARTALDDIRLCACLRVTLFLCLNLYAGSTFAQSDDGGAATGVEPGDIGSDPDSQSSTDAGAAGPDTGAVNLSRGATIAIAVVVSVVVVLGTTLTVLYFLAKKRQWKVKEGLRRSARRVGSAVKAVTTPLTPKRMNFPRSSTATRKGRYLGNNTGGLLHKNGTHALAEDGHGARSHTGRSGGGMHDVEKGLPVSAVRVESETESVNSETRTQTQHQGERKDGSRPRPSKVEIPSSSFEMDSIPKTPVWKKVFGR</sequence>
<accession>W9YNT5</accession>
<name>W9YNT5_9EURO</name>
<dbReference type="HOGENOM" id="CLU_1142489_0_0_1"/>
<feature type="region of interest" description="Disordered" evidence="1">
    <location>
        <begin position="41"/>
        <end position="66"/>
    </location>
</feature>
<dbReference type="RefSeq" id="XP_007723065.1">
    <property type="nucleotide sequence ID" value="XM_007724875.1"/>
</dbReference>
<dbReference type="GeneID" id="19158864"/>
<evidence type="ECO:0000313" key="5">
    <source>
        <dbReference type="Proteomes" id="UP000019484"/>
    </source>
</evidence>
<organism evidence="4 5">
    <name type="scientific">Capronia coronata CBS 617.96</name>
    <dbReference type="NCBI Taxonomy" id="1182541"/>
    <lineage>
        <taxon>Eukaryota</taxon>
        <taxon>Fungi</taxon>
        <taxon>Dikarya</taxon>
        <taxon>Ascomycota</taxon>
        <taxon>Pezizomycotina</taxon>
        <taxon>Eurotiomycetes</taxon>
        <taxon>Chaetothyriomycetidae</taxon>
        <taxon>Chaetothyriales</taxon>
        <taxon>Herpotrichiellaceae</taxon>
        <taxon>Capronia</taxon>
    </lineage>
</organism>
<evidence type="ECO:0000313" key="4">
    <source>
        <dbReference type="EMBL" id="EXJ90871.1"/>
    </source>
</evidence>
<feature type="chain" id="PRO_5004934629" description="Transmembrane protein" evidence="3">
    <location>
        <begin position="33"/>
        <end position="254"/>
    </location>
</feature>
<keyword evidence="2" id="KW-0472">Membrane</keyword>
<dbReference type="eggNOG" id="ENOG502T00Z">
    <property type="taxonomic scope" value="Eukaryota"/>
</dbReference>
<dbReference type="EMBL" id="AMWN01000003">
    <property type="protein sequence ID" value="EXJ90871.1"/>
    <property type="molecule type" value="Genomic_DNA"/>
</dbReference>
<comment type="caution">
    <text evidence="4">The sequence shown here is derived from an EMBL/GenBank/DDBJ whole genome shotgun (WGS) entry which is preliminary data.</text>
</comment>
<keyword evidence="5" id="KW-1185">Reference proteome</keyword>
<feature type="signal peptide" evidence="3">
    <location>
        <begin position="1"/>
        <end position="32"/>
    </location>
</feature>
<evidence type="ECO:0000256" key="2">
    <source>
        <dbReference type="SAM" id="Phobius"/>
    </source>
</evidence>
<dbReference type="OrthoDB" id="5425637at2759"/>
<evidence type="ECO:0000256" key="3">
    <source>
        <dbReference type="SAM" id="SignalP"/>
    </source>
</evidence>
<protein>
    <recommendedName>
        <fullName evidence="6">Transmembrane protein</fullName>
    </recommendedName>
</protein>
<proteinExistence type="predicted"/>
<feature type="transmembrane region" description="Helical" evidence="2">
    <location>
        <begin position="78"/>
        <end position="100"/>
    </location>
</feature>